<feature type="compositionally biased region" description="Basic and acidic residues" evidence="1">
    <location>
        <begin position="83"/>
        <end position="106"/>
    </location>
</feature>
<comment type="caution">
    <text evidence="2">The sequence shown here is derived from an EMBL/GenBank/DDBJ whole genome shotgun (WGS) entry which is preliminary data.</text>
</comment>
<organism evidence="2 3">
    <name type="scientific">Corchorus capsularis</name>
    <name type="common">Jute</name>
    <dbReference type="NCBI Taxonomy" id="210143"/>
    <lineage>
        <taxon>Eukaryota</taxon>
        <taxon>Viridiplantae</taxon>
        <taxon>Streptophyta</taxon>
        <taxon>Embryophyta</taxon>
        <taxon>Tracheophyta</taxon>
        <taxon>Spermatophyta</taxon>
        <taxon>Magnoliopsida</taxon>
        <taxon>eudicotyledons</taxon>
        <taxon>Gunneridae</taxon>
        <taxon>Pentapetalae</taxon>
        <taxon>rosids</taxon>
        <taxon>malvids</taxon>
        <taxon>Malvales</taxon>
        <taxon>Malvaceae</taxon>
        <taxon>Grewioideae</taxon>
        <taxon>Apeibeae</taxon>
        <taxon>Corchorus</taxon>
    </lineage>
</organism>
<evidence type="ECO:0000313" key="2">
    <source>
        <dbReference type="EMBL" id="OMP02955.1"/>
    </source>
</evidence>
<sequence length="250" mass="27202">MPPHVIPDHSHFLWMGGDVGPVPGSPPIVAACLRPDPPNHLATSVGACVVQVTTTARVRPGTLGSAATLRLAPIPLCRRKVHGAQDKHRKREDEERKNAHGEREDIAVQQECNARGAGEEQAKDARKEEERRRPFGSPEEADVFKHFVHFILLPFGIESTAVAAGLRCYGQNRCSVKRVAIQHTHRLNGRSLVFGAADGVVLGIVQTPLADRAAWHELVRKWAGGVRQLLLIDPESAIGAVTVCQRLLPG</sequence>
<feature type="compositionally biased region" description="Basic and acidic residues" evidence="1">
    <location>
        <begin position="117"/>
        <end position="133"/>
    </location>
</feature>
<dbReference type="EMBL" id="AWWV01006141">
    <property type="protein sequence ID" value="OMP02955.1"/>
    <property type="molecule type" value="Genomic_DNA"/>
</dbReference>
<dbReference type="Gramene" id="OMP02955">
    <property type="protein sequence ID" value="OMP02955"/>
    <property type="gene ID" value="CCACVL1_02654"/>
</dbReference>
<gene>
    <name evidence="2" type="ORF">CCACVL1_02654</name>
</gene>
<evidence type="ECO:0000256" key="1">
    <source>
        <dbReference type="SAM" id="MobiDB-lite"/>
    </source>
</evidence>
<name>A0A1R3K777_COCAP</name>
<evidence type="ECO:0000313" key="3">
    <source>
        <dbReference type="Proteomes" id="UP000188268"/>
    </source>
</evidence>
<accession>A0A1R3K777</accession>
<protein>
    <submittedName>
        <fullName evidence="2">Uncharacterized protein</fullName>
    </submittedName>
</protein>
<reference evidence="2 3" key="1">
    <citation type="submission" date="2013-09" db="EMBL/GenBank/DDBJ databases">
        <title>Corchorus capsularis genome sequencing.</title>
        <authorList>
            <person name="Alam M."/>
            <person name="Haque M.S."/>
            <person name="Islam M.S."/>
            <person name="Emdad E.M."/>
            <person name="Islam M.M."/>
            <person name="Ahmed B."/>
            <person name="Halim A."/>
            <person name="Hossen Q.M.M."/>
            <person name="Hossain M.Z."/>
            <person name="Ahmed R."/>
            <person name="Khan M.M."/>
            <person name="Islam R."/>
            <person name="Rashid M.M."/>
            <person name="Khan S.A."/>
            <person name="Rahman M.S."/>
            <person name="Alam M."/>
        </authorList>
    </citation>
    <scope>NUCLEOTIDE SEQUENCE [LARGE SCALE GENOMIC DNA]</scope>
    <source>
        <strain evidence="3">cv. CVL-1</strain>
        <tissue evidence="2">Whole seedling</tissue>
    </source>
</reference>
<proteinExistence type="predicted"/>
<dbReference type="AlphaFoldDB" id="A0A1R3K777"/>
<dbReference type="Proteomes" id="UP000188268">
    <property type="component" value="Unassembled WGS sequence"/>
</dbReference>
<keyword evidence="3" id="KW-1185">Reference proteome</keyword>
<feature type="region of interest" description="Disordered" evidence="1">
    <location>
        <begin position="80"/>
        <end position="136"/>
    </location>
</feature>